<comment type="caution">
    <text evidence="1">The sequence shown here is derived from an EMBL/GenBank/DDBJ whole genome shotgun (WGS) entry which is preliminary data.</text>
</comment>
<dbReference type="AlphaFoldDB" id="A0A8J2K588"/>
<protein>
    <submittedName>
        <fullName evidence="1">Uncharacterized protein</fullName>
    </submittedName>
</protein>
<sequence length="148" mass="17032">MWQRVRTLRLPTLIVHYAYRHLIDTRDVETAFKETYPALETLLTELLVIHGNMRVQLSITVLMEKDITLDDDGEVTIKSAMIYFKSANHDLFDSTGIETLVWLCVGEIVDKLETFVQNGSGWRVGSIDQVEVNVGELRLFQNARVRVH</sequence>
<dbReference type="Proteomes" id="UP000708208">
    <property type="component" value="Unassembled WGS sequence"/>
</dbReference>
<evidence type="ECO:0000313" key="1">
    <source>
        <dbReference type="EMBL" id="CAG7731714.1"/>
    </source>
</evidence>
<keyword evidence="2" id="KW-1185">Reference proteome</keyword>
<reference evidence="1" key="1">
    <citation type="submission" date="2021-06" db="EMBL/GenBank/DDBJ databases">
        <authorList>
            <person name="Hodson N. C."/>
            <person name="Mongue J. A."/>
            <person name="Jaron S. K."/>
        </authorList>
    </citation>
    <scope>NUCLEOTIDE SEQUENCE</scope>
</reference>
<gene>
    <name evidence="1" type="ORF">AFUS01_LOCUS20288</name>
</gene>
<accession>A0A8J2K588</accession>
<organism evidence="1 2">
    <name type="scientific">Allacma fusca</name>
    <dbReference type="NCBI Taxonomy" id="39272"/>
    <lineage>
        <taxon>Eukaryota</taxon>
        <taxon>Metazoa</taxon>
        <taxon>Ecdysozoa</taxon>
        <taxon>Arthropoda</taxon>
        <taxon>Hexapoda</taxon>
        <taxon>Collembola</taxon>
        <taxon>Symphypleona</taxon>
        <taxon>Sminthuridae</taxon>
        <taxon>Allacma</taxon>
    </lineage>
</organism>
<name>A0A8J2K588_9HEXA</name>
<dbReference type="EMBL" id="CAJVCH010218293">
    <property type="protein sequence ID" value="CAG7731714.1"/>
    <property type="molecule type" value="Genomic_DNA"/>
</dbReference>
<evidence type="ECO:0000313" key="2">
    <source>
        <dbReference type="Proteomes" id="UP000708208"/>
    </source>
</evidence>
<proteinExistence type="predicted"/>